<accession>A0ABR6U4P1</accession>
<evidence type="ECO:0000313" key="4">
    <source>
        <dbReference type="Proteomes" id="UP000604001"/>
    </source>
</evidence>
<feature type="region of interest" description="Disordered" evidence="1">
    <location>
        <begin position="140"/>
        <end position="164"/>
    </location>
</feature>
<dbReference type="PANTHER" id="PTHR36933">
    <property type="entry name" value="SLL0788 PROTEIN"/>
    <property type="match status" value="1"/>
</dbReference>
<organism evidence="3 4">
    <name type="scientific">Nocardioides deserti</name>
    <dbReference type="NCBI Taxonomy" id="1588644"/>
    <lineage>
        <taxon>Bacteria</taxon>
        <taxon>Bacillati</taxon>
        <taxon>Actinomycetota</taxon>
        <taxon>Actinomycetes</taxon>
        <taxon>Propionibacteriales</taxon>
        <taxon>Nocardioidaceae</taxon>
        <taxon>Nocardioides</taxon>
    </lineage>
</organism>
<dbReference type="InterPro" id="IPR005183">
    <property type="entry name" value="DUF305_CopM-like"/>
</dbReference>
<sequence length="242" mass="25988">MRLSVRSFLPTENPFGITLCGRSRHRSSRRLLGAGAVALVLTATLAACGDEADDAKSNGGGISTQESSTDAEFNSADVDFATQMIPHHAQAVEMAEMTEGRDLSPAVEELAANIKDAQVPEVEVMTGWLEAWGEQIPDTSMDHADTGHDTPGEQSPHGMDGMDDMDGMAGMMSSEDMTALKQAPDAEFEDMWLAMMIEHHKGALKMAEAEQRLGRYPDAVALAEAIVANQQSEIAHMVSLLD</sequence>
<feature type="domain" description="DUF305" evidence="2">
    <location>
        <begin position="77"/>
        <end position="240"/>
    </location>
</feature>
<dbReference type="InterPro" id="IPR012347">
    <property type="entry name" value="Ferritin-like"/>
</dbReference>
<dbReference type="Proteomes" id="UP000604001">
    <property type="component" value="Unassembled WGS sequence"/>
</dbReference>
<proteinExistence type="predicted"/>
<dbReference type="Gene3D" id="1.20.1260.10">
    <property type="match status" value="1"/>
</dbReference>
<feature type="compositionally biased region" description="Basic and acidic residues" evidence="1">
    <location>
        <begin position="140"/>
        <end position="151"/>
    </location>
</feature>
<protein>
    <submittedName>
        <fullName evidence="3">DUF305 domain-containing protein</fullName>
    </submittedName>
</protein>
<gene>
    <name evidence="3" type="ORF">H7344_03540</name>
</gene>
<keyword evidence="4" id="KW-1185">Reference proteome</keyword>
<dbReference type="EMBL" id="JACMYC010000002">
    <property type="protein sequence ID" value="MBC2959367.1"/>
    <property type="molecule type" value="Genomic_DNA"/>
</dbReference>
<comment type="caution">
    <text evidence="3">The sequence shown here is derived from an EMBL/GenBank/DDBJ whole genome shotgun (WGS) entry which is preliminary data.</text>
</comment>
<evidence type="ECO:0000256" key="1">
    <source>
        <dbReference type="SAM" id="MobiDB-lite"/>
    </source>
</evidence>
<evidence type="ECO:0000259" key="2">
    <source>
        <dbReference type="Pfam" id="PF03713"/>
    </source>
</evidence>
<name>A0ABR6U4P1_9ACTN</name>
<dbReference type="Pfam" id="PF03713">
    <property type="entry name" value="DUF305"/>
    <property type="match status" value="1"/>
</dbReference>
<evidence type="ECO:0000313" key="3">
    <source>
        <dbReference type="EMBL" id="MBC2959367.1"/>
    </source>
</evidence>
<reference evidence="3 4" key="1">
    <citation type="submission" date="2020-08" db="EMBL/GenBank/DDBJ databases">
        <title>novel species in genus Nocardioides.</title>
        <authorList>
            <person name="Zhang G."/>
        </authorList>
    </citation>
    <scope>NUCLEOTIDE SEQUENCE [LARGE SCALE GENOMIC DNA]</scope>
    <source>
        <strain evidence="3 4">SC8A-24</strain>
    </source>
</reference>
<dbReference type="PANTHER" id="PTHR36933:SF1">
    <property type="entry name" value="SLL0788 PROTEIN"/>
    <property type="match status" value="1"/>
</dbReference>